<dbReference type="SUPFAM" id="SSF53098">
    <property type="entry name" value="Ribonuclease H-like"/>
    <property type="match status" value="1"/>
</dbReference>
<dbReference type="Proteomes" id="UP000030689">
    <property type="component" value="Unassembled WGS sequence"/>
</dbReference>
<dbReference type="OMA" id="AWIFENP"/>
<dbReference type="PANTHER" id="PTHR47074:SF11">
    <property type="entry name" value="REVERSE TRANSCRIPTASE-LIKE PROTEIN"/>
    <property type="match status" value="1"/>
</dbReference>
<dbReference type="InterPro" id="IPR002156">
    <property type="entry name" value="RNaseH_domain"/>
</dbReference>
<dbReference type="AlphaFoldDB" id="V4KQN9"/>
<proteinExistence type="predicted"/>
<dbReference type="InterPro" id="IPR052929">
    <property type="entry name" value="RNase_H-like_EbsB-rel"/>
</dbReference>
<dbReference type="GO" id="GO:0003676">
    <property type="term" value="F:nucleic acid binding"/>
    <property type="evidence" value="ECO:0007669"/>
    <property type="project" value="InterPro"/>
</dbReference>
<evidence type="ECO:0000313" key="2">
    <source>
        <dbReference type="EMBL" id="ESQ29663.1"/>
    </source>
</evidence>
<dbReference type="Gene3D" id="3.30.420.10">
    <property type="entry name" value="Ribonuclease H-like superfamily/Ribonuclease H"/>
    <property type="match status" value="1"/>
</dbReference>
<dbReference type="Pfam" id="PF13456">
    <property type="entry name" value="RVT_3"/>
    <property type="match status" value="1"/>
</dbReference>
<sequence>FTDGAWREDNRIAGLAWIFENPDGSVKSQYTSLADFIGSPLTVEAMAVKMALAEVINLDLERLCVVSDSKVLIQALSTKNIVTEIYGILLEIFNLLSFFWEIHFRFTPREANLLADSLAKQSFRESSMLADRNVRGIFPQTLNL</sequence>
<dbReference type="Gramene" id="ESQ29663">
    <property type="protein sequence ID" value="ESQ29663"/>
    <property type="gene ID" value="EUTSA_v10024129mg"/>
</dbReference>
<dbReference type="PANTHER" id="PTHR47074">
    <property type="entry name" value="BNAC02G40300D PROTEIN"/>
    <property type="match status" value="1"/>
</dbReference>
<gene>
    <name evidence="2" type="ORF">EUTSA_v10024129mg</name>
</gene>
<dbReference type="InterPro" id="IPR044730">
    <property type="entry name" value="RNase_H-like_dom_plant"/>
</dbReference>
<evidence type="ECO:0000259" key="1">
    <source>
        <dbReference type="PROSITE" id="PS50879"/>
    </source>
</evidence>
<keyword evidence="3" id="KW-1185">Reference proteome</keyword>
<accession>V4KQN9</accession>
<dbReference type="eggNOG" id="KOG1075">
    <property type="taxonomic scope" value="Eukaryota"/>
</dbReference>
<reference evidence="2 3" key="1">
    <citation type="journal article" date="2013" name="Front. Plant Sci.">
        <title>The Reference Genome of the Halophytic Plant Eutrema salsugineum.</title>
        <authorList>
            <person name="Yang R."/>
            <person name="Jarvis D.E."/>
            <person name="Chen H."/>
            <person name="Beilstein M.A."/>
            <person name="Grimwood J."/>
            <person name="Jenkins J."/>
            <person name="Shu S."/>
            <person name="Prochnik S."/>
            <person name="Xin M."/>
            <person name="Ma C."/>
            <person name="Schmutz J."/>
            <person name="Wing R.A."/>
            <person name="Mitchell-Olds T."/>
            <person name="Schumaker K.S."/>
            <person name="Wang X."/>
        </authorList>
    </citation>
    <scope>NUCLEOTIDE SEQUENCE [LARGE SCALE GENOMIC DNA]</scope>
</reference>
<dbReference type="InterPro" id="IPR036397">
    <property type="entry name" value="RNaseH_sf"/>
</dbReference>
<evidence type="ECO:0000313" key="3">
    <source>
        <dbReference type="Proteomes" id="UP000030689"/>
    </source>
</evidence>
<protein>
    <recommendedName>
        <fullName evidence="1">RNase H type-1 domain-containing protein</fullName>
    </recommendedName>
</protein>
<dbReference type="InterPro" id="IPR012337">
    <property type="entry name" value="RNaseH-like_sf"/>
</dbReference>
<name>V4KQN9_EUTSA</name>
<feature type="non-terminal residue" evidence="2">
    <location>
        <position position="1"/>
    </location>
</feature>
<dbReference type="KEGG" id="eus:EUTSA_v10024129mg"/>
<organism evidence="2 3">
    <name type="scientific">Eutrema salsugineum</name>
    <name type="common">Saltwater cress</name>
    <name type="synonym">Sisymbrium salsugineum</name>
    <dbReference type="NCBI Taxonomy" id="72664"/>
    <lineage>
        <taxon>Eukaryota</taxon>
        <taxon>Viridiplantae</taxon>
        <taxon>Streptophyta</taxon>
        <taxon>Embryophyta</taxon>
        <taxon>Tracheophyta</taxon>
        <taxon>Spermatophyta</taxon>
        <taxon>Magnoliopsida</taxon>
        <taxon>eudicotyledons</taxon>
        <taxon>Gunneridae</taxon>
        <taxon>Pentapetalae</taxon>
        <taxon>rosids</taxon>
        <taxon>malvids</taxon>
        <taxon>Brassicales</taxon>
        <taxon>Brassicaceae</taxon>
        <taxon>Eutremeae</taxon>
        <taxon>Eutrema</taxon>
    </lineage>
</organism>
<dbReference type="CDD" id="cd06222">
    <property type="entry name" value="RNase_H_like"/>
    <property type="match status" value="1"/>
</dbReference>
<dbReference type="PROSITE" id="PS50879">
    <property type="entry name" value="RNASE_H_1"/>
    <property type="match status" value="1"/>
</dbReference>
<dbReference type="GO" id="GO:0004523">
    <property type="term" value="F:RNA-DNA hybrid ribonuclease activity"/>
    <property type="evidence" value="ECO:0007669"/>
    <property type="project" value="InterPro"/>
</dbReference>
<feature type="domain" description="RNase H type-1" evidence="1">
    <location>
        <begin position="1"/>
        <end position="124"/>
    </location>
</feature>
<dbReference type="EMBL" id="KI517881">
    <property type="protein sequence ID" value="ESQ29663.1"/>
    <property type="molecule type" value="Genomic_DNA"/>
</dbReference>